<dbReference type="Proteomes" id="UP001251857">
    <property type="component" value="Unassembled WGS sequence"/>
</dbReference>
<name>A0ABU3BW34_9GAMM</name>
<evidence type="ECO:0000313" key="4">
    <source>
        <dbReference type="Proteomes" id="UP001251857"/>
    </source>
</evidence>
<dbReference type="PROSITE" id="PS51208">
    <property type="entry name" value="AUTOTRANSPORTER"/>
    <property type="match status" value="1"/>
</dbReference>
<protein>
    <submittedName>
        <fullName evidence="3">Autotransporter outer membrane beta-barrel domain-containing protein</fullName>
    </submittedName>
</protein>
<dbReference type="Gene3D" id="2.40.128.130">
    <property type="entry name" value="Autotransporter beta-domain"/>
    <property type="match status" value="1"/>
</dbReference>
<organism evidence="3 4">
    <name type="scientific">Spectribacter hydrogenoxidans</name>
    <dbReference type="NCBI Taxonomy" id="3075608"/>
    <lineage>
        <taxon>Bacteria</taxon>
        <taxon>Pseudomonadati</taxon>
        <taxon>Pseudomonadota</taxon>
        <taxon>Gammaproteobacteria</taxon>
        <taxon>Salinisphaerales</taxon>
        <taxon>Salinisphaeraceae</taxon>
        <taxon>Spectribacter</taxon>
    </lineage>
</organism>
<feature type="region of interest" description="Disordered" evidence="1">
    <location>
        <begin position="50"/>
        <end position="71"/>
    </location>
</feature>
<feature type="compositionally biased region" description="Basic and acidic residues" evidence="1">
    <location>
        <begin position="50"/>
        <end position="67"/>
    </location>
</feature>
<dbReference type="InterPro" id="IPR005546">
    <property type="entry name" value="Autotransporte_beta"/>
</dbReference>
<dbReference type="RefSeq" id="WP_311651215.1">
    <property type="nucleotide sequence ID" value="NZ_JAVRIB010000001.1"/>
</dbReference>
<evidence type="ECO:0000259" key="2">
    <source>
        <dbReference type="PROSITE" id="PS51208"/>
    </source>
</evidence>
<dbReference type="InterPro" id="IPR036709">
    <property type="entry name" value="Autotransporte_beta_dom_sf"/>
</dbReference>
<feature type="compositionally biased region" description="Polar residues" evidence="1">
    <location>
        <begin position="1"/>
        <end position="28"/>
    </location>
</feature>
<feature type="region of interest" description="Disordered" evidence="1">
    <location>
        <begin position="1"/>
        <end position="30"/>
    </location>
</feature>
<dbReference type="NCBIfam" id="TIGR01414">
    <property type="entry name" value="autotrans_barl"/>
    <property type="match status" value="1"/>
</dbReference>
<evidence type="ECO:0000313" key="3">
    <source>
        <dbReference type="EMBL" id="MDT0633506.1"/>
    </source>
</evidence>
<dbReference type="Pfam" id="PF03797">
    <property type="entry name" value="Autotransporter"/>
    <property type="match status" value="1"/>
</dbReference>
<dbReference type="SUPFAM" id="SSF103515">
    <property type="entry name" value="Autotransporter"/>
    <property type="match status" value="1"/>
</dbReference>
<dbReference type="EMBL" id="JAVRIB010000001">
    <property type="protein sequence ID" value="MDT0633506.1"/>
    <property type="molecule type" value="Genomic_DNA"/>
</dbReference>
<gene>
    <name evidence="3" type="ORF">RM532_00900</name>
</gene>
<comment type="caution">
    <text evidence="3">The sequence shown here is derived from an EMBL/GenBank/DDBJ whole genome shotgun (WGS) entry which is preliminary data.</text>
</comment>
<sequence length="375" mass="40786">MAEAQSDSFDVTVNPDLTDSQRQVSAQGSAGLAAATMQLRSLEFLTDSLRRSERERRRQREELEGNARSKGLQSPIAGLAASWLSVGAALGAADSETGAEFGRFNVFSNLDYRFGDREQTANAPGNDLSMLGITVGADYRVNPDLVIGATLGYVANDTEFTTSNGRLKLDSYSLSGLIAWYVWRNLYIDGLARMAFDDFDARRRLAGGGTAIGQTDGSEYSLSASSGYEFYYGALNYGPLVRVTYTDISIDGYRERGGTNPLAYEDQDIESLRTAVGGDATYAINTGFGVVVPQAAVEWVHEFEDDPRLIVAQPTTGGARFGVPTDPRDSDFYRVALGVTGVLTRGRNIFFRYEADLSRANQDNHTVTLGARLEL</sequence>
<feature type="domain" description="Autotransporter" evidence="2">
    <location>
        <begin position="99"/>
        <end position="375"/>
    </location>
</feature>
<proteinExistence type="predicted"/>
<keyword evidence="4" id="KW-1185">Reference proteome</keyword>
<accession>A0ABU3BW34</accession>
<dbReference type="InterPro" id="IPR006315">
    <property type="entry name" value="OM_autotransptr_brl_dom"/>
</dbReference>
<evidence type="ECO:0000256" key="1">
    <source>
        <dbReference type="SAM" id="MobiDB-lite"/>
    </source>
</evidence>
<reference evidence="3 4" key="1">
    <citation type="submission" date="2023-09" db="EMBL/GenBank/DDBJ databases">
        <authorList>
            <person name="Rey-Velasco X."/>
        </authorList>
    </citation>
    <scope>NUCLEOTIDE SEQUENCE [LARGE SCALE GENOMIC DNA]</scope>
    <source>
        <strain evidence="3 4">W335</strain>
    </source>
</reference>
<dbReference type="SMART" id="SM00869">
    <property type="entry name" value="Autotransporter"/>
    <property type="match status" value="1"/>
</dbReference>